<keyword evidence="2" id="KW-1003">Cell membrane</keyword>
<feature type="transmembrane region" description="Helical" evidence="6">
    <location>
        <begin position="57"/>
        <end position="76"/>
    </location>
</feature>
<dbReference type="GO" id="GO:0005886">
    <property type="term" value="C:plasma membrane"/>
    <property type="evidence" value="ECO:0007669"/>
    <property type="project" value="UniProtKB-SubCell"/>
</dbReference>
<dbReference type="InterPro" id="IPR005538">
    <property type="entry name" value="LrgA/CidA"/>
</dbReference>
<evidence type="ECO:0000256" key="3">
    <source>
        <dbReference type="ARBA" id="ARBA00022692"/>
    </source>
</evidence>
<organism evidence="7 8">
    <name type="scientific">Thiocapsa imhoffii</name>
    <dbReference type="NCBI Taxonomy" id="382777"/>
    <lineage>
        <taxon>Bacteria</taxon>
        <taxon>Pseudomonadati</taxon>
        <taxon>Pseudomonadota</taxon>
        <taxon>Gammaproteobacteria</taxon>
        <taxon>Chromatiales</taxon>
        <taxon>Chromatiaceae</taxon>
        <taxon>Thiocapsa</taxon>
    </lineage>
</organism>
<evidence type="ECO:0000256" key="6">
    <source>
        <dbReference type="SAM" id="Phobius"/>
    </source>
</evidence>
<reference evidence="7 8" key="1">
    <citation type="journal article" date="2020" name="Microorganisms">
        <title>Osmotic Adaptation and Compatible Solute Biosynthesis of Phototrophic Bacteria as Revealed from Genome Analyses.</title>
        <authorList>
            <person name="Imhoff J.F."/>
            <person name="Rahn T."/>
            <person name="Kunzel S."/>
            <person name="Keller A."/>
            <person name="Neulinger S.C."/>
        </authorList>
    </citation>
    <scope>NUCLEOTIDE SEQUENCE [LARGE SCALE GENOMIC DNA]</scope>
    <source>
        <strain evidence="7 8">DSM 21303</strain>
    </source>
</reference>
<feature type="transmembrane region" description="Helical" evidence="6">
    <location>
        <begin position="82"/>
        <end position="108"/>
    </location>
</feature>
<keyword evidence="3 6" id="KW-0812">Transmembrane</keyword>
<keyword evidence="8" id="KW-1185">Reference proteome</keyword>
<comment type="caution">
    <text evidence="7">The sequence shown here is derived from an EMBL/GenBank/DDBJ whole genome shotgun (WGS) entry which is preliminary data.</text>
</comment>
<evidence type="ECO:0000256" key="5">
    <source>
        <dbReference type="ARBA" id="ARBA00023136"/>
    </source>
</evidence>
<dbReference type="EMBL" id="NRSD01000012">
    <property type="protein sequence ID" value="MBK1645406.1"/>
    <property type="molecule type" value="Genomic_DNA"/>
</dbReference>
<sequence length="123" mass="12996">MLEALTLILVCQLIGETLVLLTGLPIPGPVLGMLLLLVWLFLRGGISESLGRTADSLLAHFSLLFVPAGVGVMLHWERIQGQWLALAVALVLGTLITLAVTALTMVGVQGAIKILRGRGGPHE</sequence>
<dbReference type="Proteomes" id="UP001138802">
    <property type="component" value="Unassembled WGS sequence"/>
</dbReference>
<evidence type="ECO:0000256" key="4">
    <source>
        <dbReference type="ARBA" id="ARBA00022989"/>
    </source>
</evidence>
<dbReference type="PANTHER" id="PTHR33931:SF2">
    <property type="entry name" value="HOLIN-LIKE PROTEIN CIDA"/>
    <property type="match status" value="1"/>
</dbReference>
<dbReference type="RefSeq" id="WP_200388213.1">
    <property type="nucleotide sequence ID" value="NZ_NRSD01000012.1"/>
</dbReference>
<name>A0A9X0WIJ3_9GAMM</name>
<accession>A0A9X0WIJ3</accession>
<dbReference type="Pfam" id="PF03788">
    <property type="entry name" value="LrgA"/>
    <property type="match status" value="1"/>
</dbReference>
<protein>
    <submittedName>
        <fullName evidence="7">CidA/LrgA family protein</fullName>
    </submittedName>
</protein>
<dbReference type="PANTHER" id="PTHR33931">
    <property type="entry name" value="HOLIN-LIKE PROTEIN CIDA-RELATED"/>
    <property type="match status" value="1"/>
</dbReference>
<evidence type="ECO:0000256" key="2">
    <source>
        <dbReference type="ARBA" id="ARBA00022475"/>
    </source>
</evidence>
<feature type="transmembrane region" description="Helical" evidence="6">
    <location>
        <begin position="25"/>
        <end position="45"/>
    </location>
</feature>
<evidence type="ECO:0000313" key="7">
    <source>
        <dbReference type="EMBL" id="MBK1645406.1"/>
    </source>
</evidence>
<evidence type="ECO:0000313" key="8">
    <source>
        <dbReference type="Proteomes" id="UP001138802"/>
    </source>
</evidence>
<evidence type="ECO:0000256" key="1">
    <source>
        <dbReference type="ARBA" id="ARBA00004651"/>
    </source>
</evidence>
<proteinExistence type="predicted"/>
<gene>
    <name evidence="7" type="ORF">CKO25_12275</name>
</gene>
<dbReference type="AlphaFoldDB" id="A0A9X0WIJ3"/>
<comment type="subcellular location">
    <subcellularLocation>
        <location evidence="1">Cell membrane</location>
        <topology evidence="1">Multi-pass membrane protein</topology>
    </subcellularLocation>
</comment>
<keyword evidence="5 6" id="KW-0472">Membrane</keyword>
<keyword evidence="4 6" id="KW-1133">Transmembrane helix</keyword>